<feature type="compositionally biased region" description="Basic and acidic residues" evidence="4">
    <location>
        <begin position="717"/>
        <end position="728"/>
    </location>
</feature>
<dbReference type="FunFam" id="1.20.900.10:FF:000008">
    <property type="entry name" value="rho guanine nucleotide exchange factor 25"/>
    <property type="match status" value="1"/>
</dbReference>
<dbReference type="InterPro" id="IPR011993">
    <property type="entry name" value="PH-like_dom_sf"/>
</dbReference>
<dbReference type="InterPro" id="IPR001849">
    <property type="entry name" value="PH_domain"/>
</dbReference>
<dbReference type="SUPFAM" id="SSF50729">
    <property type="entry name" value="PH domain-like"/>
    <property type="match status" value="1"/>
</dbReference>
<dbReference type="InterPro" id="IPR055251">
    <property type="entry name" value="SOS1_NGEF_PH"/>
</dbReference>
<keyword evidence="8" id="KW-1185">Reference proteome</keyword>
<gene>
    <name evidence="7" type="primary">Trio</name>
    <name evidence="7" type="ORF">AWC38_SpisGene4630</name>
</gene>
<dbReference type="AlphaFoldDB" id="A0A2B4SL15"/>
<dbReference type="SUPFAM" id="SSF48065">
    <property type="entry name" value="DBL homology domain (DH-domain)"/>
    <property type="match status" value="1"/>
</dbReference>
<protein>
    <submittedName>
        <fullName evidence="7">Triple functional domain protein</fullName>
    </submittedName>
</protein>
<reference evidence="8" key="1">
    <citation type="journal article" date="2017" name="bioRxiv">
        <title>Comparative analysis of the genomes of Stylophora pistillata and Acropora digitifera provides evidence for extensive differences between species of corals.</title>
        <authorList>
            <person name="Voolstra C.R."/>
            <person name="Li Y."/>
            <person name="Liew Y.J."/>
            <person name="Baumgarten S."/>
            <person name="Zoccola D."/>
            <person name="Flot J.-F."/>
            <person name="Tambutte S."/>
            <person name="Allemand D."/>
            <person name="Aranda M."/>
        </authorList>
    </citation>
    <scope>NUCLEOTIDE SEQUENCE [LARGE SCALE GENOMIC DNA]</scope>
</reference>
<dbReference type="InterPro" id="IPR051336">
    <property type="entry name" value="RhoGEF_Guanine_NuclExch_SF"/>
</dbReference>
<feature type="domain" description="PH" evidence="5">
    <location>
        <begin position="546"/>
        <end position="656"/>
    </location>
</feature>
<dbReference type="SMART" id="SM00233">
    <property type="entry name" value="PH"/>
    <property type="match status" value="1"/>
</dbReference>
<dbReference type="CDD" id="cd00160">
    <property type="entry name" value="RhoGEF"/>
    <property type="match status" value="1"/>
</dbReference>
<keyword evidence="2" id="KW-0963">Cytoplasm</keyword>
<comment type="caution">
    <text evidence="7">The sequence shown here is derived from an EMBL/GenBank/DDBJ whole genome shotgun (WGS) entry which is preliminary data.</text>
</comment>
<dbReference type="STRING" id="50429.A0A2B4SL15"/>
<dbReference type="InterPro" id="IPR000219">
    <property type="entry name" value="DH_dom"/>
</dbReference>
<feature type="region of interest" description="Disordered" evidence="4">
    <location>
        <begin position="134"/>
        <end position="174"/>
    </location>
</feature>
<dbReference type="Gene3D" id="2.30.29.30">
    <property type="entry name" value="Pleckstrin-homology domain (PH domain)/Phosphotyrosine-binding domain (PTB)"/>
    <property type="match status" value="1"/>
</dbReference>
<dbReference type="PANTHER" id="PTHR22826">
    <property type="entry name" value="RHO GUANINE EXCHANGE FACTOR-RELATED"/>
    <property type="match status" value="1"/>
</dbReference>
<sequence>MACAQRRDLSYVFQPVIHEPLSTPDQQNSLNGETVENGGTSHKEAIPTKDSQEFHAAMREAFQSKVQHPRKAMSLFLKAGKGLVLVGNDEAALECFESLISLAKEQLNHVLTEKSKLPSLSPLEKEEICRQKSLKREDSLKEKAKQDDERQGLITSNGEKTELRNGYSETNTCRSQENGHVAVISIDSDPAFNSETSGPSNGQSVRTSQKEFEESEVVQVSDESNICVVQEESMFFRSVATIVEEHSMASSESSMSDDVRFGSPVAFEEVVVEDWSEGTVSCAAEIAQDDVKMCVVECVEAMQEDFEVATVDSDDSLSVCSVGGSENDVYTHNIVVECGKQIVEEVLRSPQEKALIRRGYVVSELIDTEQSYVQDLGYVVKGYIPEFSSSNLPVELKNKEKEIFSNIQDIHEWHSSELCNHLKSCEDEPDKIGEVFAESEQKLEKLYSEYCRNKPKSDLLVQKYADSFFQSCKERLGHRLQLADYLIKPVQRITKYQLLLKDILKHTEKAGEDCSQLEKALEVALRILKRTNDMVNVGMLQGFEVKAEETGDLLLQDEFMVVDGKAKTKGKERRVFLFEKIIIFSEPMTREGGLPEFRFMHSMKTKGIGQTESVDSDPCKWAVWLRKLGGAEIYLLKASSQESKELWIKSIKECHNKKKTGLLKAWNRYRGRGSECDKDQADSTDGGLLRIRTQRQGGSRRTTFKRKPASKNAGKSVKRDRDPSTSERLQENIRKFRTEERMLAVDPSSIEDECDGLIQQTSLDDSPVPQSPRVEISAEPKLAELTPAERWLKLETEENQLNKLLHLTRMIAARLFQIRDRERALQLYNDVIATTLCLEEMRKLEGLFATRDLLLNKTVDVYEAYRKEQINASSDIEDSYNSLTSLLNETAGFSSVSKGTTWSIVLYSITAAAASREQHWREASQAFYRVSMVYSNLQATACAVDSLLDAHWMCCQAEDYSTALQFLYNGFIRALAAKDLMRCLRLEQQALHLVDKINSLGSKVHQMMDDEDELNTRQQVSTHHVEFLVNMSRATRRRDWAWFEIAETELQKFCSGDGHQADVVLQAVFLKIKKSLPGP</sequence>
<dbReference type="GO" id="GO:0005085">
    <property type="term" value="F:guanyl-nucleotide exchange factor activity"/>
    <property type="evidence" value="ECO:0007669"/>
    <property type="project" value="UniProtKB-KW"/>
</dbReference>
<dbReference type="InterPro" id="IPR001331">
    <property type="entry name" value="GDS_CDC24_CS"/>
</dbReference>
<evidence type="ECO:0000313" key="7">
    <source>
        <dbReference type="EMBL" id="PFX30581.1"/>
    </source>
</evidence>
<evidence type="ECO:0000256" key="4">
    <source>
        <dbReference type="SAM" id="MobiDB-lite"/>
    </source>
</evidence>
<dbReference type="EMBL" id="LSMT01000048">
    <property type="protein sequence ID" value="PFX30581.1"/>
    <property type="molecule type" value="Genomic_DNA"/>
</dbReference>
<proteinExistence type="predicted"/>
<accession>A0A2B4SL15</accession>
<dbReference type="SMART" id="SM00325">
    <property type="entry name" value="RhoGEF"/>
    <property type="match status" value="1"/>
</dbReference>
<dbReference type="GO" id="GO:0035556">
    <property type="term" value="P:intracellular signal transduction"/>
    <property type="evidence" value="ECO:0007669"/>
    <property type="project" value="InterPro"/>
</dbReference>
<keyword evidence="3" id="KW-0344">Guanine-nucleotide releasing factor</keyword>
<feature type="domain" description="DH" evidence="6">
    <location>
        <begin position="357"/>
        <end position="534"/>
    </location>
</feature>
<evidence type="ECO:0000259" key="6">
    <source>
        <dbReference type="PROSITE" id="PS50010"/>
    </source>
</evidence>
<name>A0A2B4SL15_STYPI</name>
<dbReference type="PROSITE" id="PS50003">
    <property type="entry name" value="PH_DOMAIN"/>
    <property type="match status" value="1"/>
</dbReference>
<feature type="region of interest" description="Disordered" evidence="4">
    <location>
        <begin position="694"/>
        <end position="728"/>
    </location>
</feature>
<evidence type="ECO:0000313" key="8">
    <source>
        <dbReference type="Proteomes" id="UP000225706"/>
    </source>
</evidence>
<dbReference type="OrthoDB" id="10256089at2759"/>
<dbReference type="Pfam" id="PF00621">
    <property type="entry name" value="RhoGEF"/>
    <property type="match status" value="1"/>
</dbReference>
<dbReference type="PANTHER" id="PTHR22826:SF106">
    <property type="entry name" value="TRIO, ISOFORM A"/>
    <property type="match status" value="1"/>
</dbReference>
<dbReference type="Proteomes" id="UP000225706">
    <property type="component" value="Unassembled WGS sequence"/>
</dbReference>
<dbReference type="PROSITE" id="PS50010">
    <property type="entry name" value="DH_2"/>
    <property type="match status" value="1"/>
</dbReference>
<evidence type="ECO:0000256" key="1">
    <source>
        <dbReference type="ARBA" id="ARBA00004496"/>
    </source>
</evidence>
<feature type="region of interest" description="Disordered" evidence="4">
    <location>
        <begin position="189"/>
        <end position="210"/>
    </location>
</feature>
<dbReference type="Gene3D" id="1.20.900.10">
    <property type="entry name" value="Dbl homology (DH) domain"/>
    <property type="match status" value="1"/>
</dbReference>
<feature type="compositionally biased region" description="Polar residues" evidence="4">
    <location>
        <begin position="191"/>
        <end position="207"/>
    </location>
</feature>
<evidence type="ECO:0000259" key="5">
    <source>
        <dbReference type="PROSITE" id="PS50003"/>
    </source>
</evidence>
<dbReference type="InterPro" id="IPR035899">
    <property type="entry name" value="DBL_dom_sf"/>
</dbReference>
<evidence type="ECO:0000256" key="3">
    <source>
        <dbReference type="ARBA" id="ARBA00022658"/>
    </source>
</evidence>
<organism evidence="7 8">
    <name type="scientific">Stylophora pistillata</name>
    <name type="common">Smooth cauliflower coral</name>
    <dbReference type="NCBI Taxonomy" id="50429"/>
    <lineage>
        <taxon>Eukaryota</taxon>
        <taxon>Metazoa</taxon>
        <taxon>Cnidaria</taxon>
        <taxon>Anthozoa</taxon>
        <taxon>Hexacorallia</taxon>
        <taxon>Scleractinia</taxon>
        <taxon>Astrocoeniina</taxon>
        <taxon>Pocilloporidae</taxon>
        <taxon>Stylophora</taxon>
    </lineage>
</organism>
<dbReference type="Pfam" id="PF22697">
    <property type="entry name" value="SOS1_NGEF_PH"/>
    <property type="match status" value="1"/>
</dbReference>
<feature type="region of interest" description="Disordered" evidence="4">
    <location>
        <begin position="22"/>
        <end position="45"/>
    </location>
</feature>
<dbReference type="GO" id="GO:0005737">
    <property type="term" value="C:cytoplasm"/>
    <property type="evidence" value="ECO:0007669"/>
    <property type="project" value="UniProtKB-SubCell"/>
</dbReference>
<evidence type="ECO:0000256" key="2">
    <source>
        <dbReference type="ARBA" id="ARBA00022490"/>
    </source>
</evidence>
<dbReference type="GO" id="GO:0019898">
    <property type="term" value="C:extrinsic component of membrane"/>
    <property type="evidence" value="ECO:0007669"/>
    <property type="project" value="TreeGrafter"/>
</dbReference>
<dbReference type="PROSITE" id="PS00741">
    <property type="entry name" value="DH_1"/>
    <property type="match status" value="1"/>
</dbReference>
<comment type="subcellular location">
    <subcellularLocation>
        <location evidence="1">Cytoplasm</location>
    </subcellularLocation>
</comment>
<feature type="compositionally biased region" description="Basic and acidic residues" evidence="4">
    <location>
        <begin position="134"/>
        <end position="151"/>
    </location>
</feature>
<feature type="compositionally biased region" description="Polar residues" evidence="4">
    <location>
        <begin position="23"/>
        <end position="40"/>
    </location>
</feature>